<evidence type="ECO:0000313" key="7">
    <source>
        <dbReference type="Proteomes" id="UP000646745"/>
    </source>
</evidence>
<comment type="caution">
    <text evidence="6">The sequence shown here is derived from an EMBL/GenBank/DDBJ whole genome shotgun (WGS) entry which is preliminary data.</text>
</comment>
<evidence type="ECO:0000256" key="2">
    <source>
        <dbReference type="ARBA" id="ARBA00022692"/>
    </source>
</evidence>
<protein>
    <submittedName>
        <fullName evidence="6">Sodium transporter</fullName>
    </submittedName>
</protein>
<dbReference type="EMBL" id="BMZI01000004">
    <property type="protein sequence ID" value="GHB22281.1"/>
    <property type="molecule type" value="Genomic_DNA"/>
</dbReference>
<name>A0ABQ3E125_9GAMM</name>
<reference evidence="7" key="1">
    <citation type="journal article" date="2019" name="Int. J. Syst. Evol. Microbiol.">
        <title>The Global Catalogue of Microorganisms (GCM) 10K type strain sequencing project: providing services to taxonomists for standard genome sequencing and annotation.</title>
        <authorList>
            <consortium name="The Broad Institute Genomics Platform"/>
            <consortium name="The Broad Institute Genome Sequencing Center for Infectious Disease"/>
            <person name="Wu L."/>
            <person name="Ma J."/>
        </authorList>
    </citation>
    <scope>NUCLEOTIDE SEQUENCE [LARGE SCALE GENOMIC DNA]</scope>
    <source>
        <strain evidence="7">KCTC 32998</strain>
    </source>
</reference>
<feature type="transmembrane region" description="Helical" evidence="5">
    <location>
        <begin position="64"/>
        <end position="86"/>
    </location>
</feature>
<evidence type="ECO:0000256" key="5">
    <source>
        <dbReference type="SAM" id="Phobius"/>
    </source>
</evidence>
<organism evidence="6 7">
    <name type="scientific">Salinicola rhizosphaerae</name>
    <dbReference type="NCBI Taxonomy" id="1443141"/>
    <lineage>
        <taxon>Bacteria</taxon>
        <taxon>Pseudomonadati</taxon>
        <taxon>Pseudomonadota</taxon>
        <taxon>Gammaproteobacteria</taxon>
        <taxon>Oceanospirillales</taxon>
        <taxon>Halomonadaceae</taxon>
        <taxon>Salinicola</taxon>
    </lineage>
</organism>
<dbReference type="PANTHER" id="PTHR10361:SF28">
    <property type="entry name" value="P3 PROTEIN-RELATED"/>
    <property type="match status" value="1"/>
</dbReference>
<accession>A0ABQ3E125</accession>
<keyword evidence="2 5" id="KW-0812">Transmembrane</keyword>
<dbReference type="PANTHER" id="PTHR10361">
    <property type="entry name" value="SODIUM-BILE ACID COTRANSPORTER"/>
    <property type="match status" value="1"/>
</dbReference>
<feature type="transmembrane region" description="Helical" evidence="5">
    <location>
        <begin position="215"/>
        <end position="237"/>
    </location>
</feature>
<evidence type="ECO:0000256" key="4">
    <source>
        <dbReference type="ARBA" id="ARBA00023136"/>
    </source>
</evidence>
<sequence>MFERINRLFPVWAVLLAVIAAWQPQLFTGFKADIKTLLVVIMFAMGLTLTREDFARVVKAPKPIVVGVILQFLIMPLTALGVSRLLGLSPELTTGMILVGATAGGTSSNVMTWLSGGHVALSVSMTMVSTVISVVATPFITWLLVGQSIDVPVFGMLLSIAQLVIAPIALGVIVHHLLGARIRKIESALATLAMAAIVMIIAIVVALNAGNLATLGPIVALAVIAHNGIGLAAGYWLTRAIGFDVRTARTIAFEVGLQNSGLAVTLANQFFTAGAALPGALFSVWHNVSGSLLAGYWKQRGIPARRADTNASAESGAGGGTGR</sequence>
<dbReference type="Proteomes" id="UP000646745">
    <property type="component" value="Unassembled WGS sequence"/>
</dbReference>
<feature type="transmembrane region" description="Helical" evidence="5">
    <location>
        <begin position="92"/>
        <end position="114"/>
    </location>
</feature>
<evidence type="ECO:0000256" key="3">
    <source>
        <dbReference type="ARBA" id="ARBA00022989"/>
    </source>
</evidence>
<feature type="transmembrane region" description="Helical" evidence="5">
    <location>
        <begin position="36"/>
        <end position="52"/>
    </location>
</feature>
<evidence type="ECO:0000313" key="6">
    <source>
        <dbReference type="EMBL" id="GHB22281.1"/>
    </source>
</evidence>
<gene>
    <name evidence="6" type="ORF">GCM10009038_21530</name>
</gene>
<feature type="transmembrane region" description="Helical" evidence="5">
    <location>
        <begin position="151"/>
        <end position="177"/>
    </location>
</feature>
<comment type="subcellular location">
    <subcellularLocation>
        <location evidence="1">Membrane</location>
        <topology evidence="1">Multi-pass membrane protein</topology>
    </subcellularLocation>
</comment>
<dbReference type="InterPro" id="IPR002657">
    <property type="entry name" value="BilAc:Na_symport/Acr3"/>
</dbReference>
<dbReference type="Gene3D" id="1.20.1530.20">
    <property type="match status" value="1"/>
</dbReference>
<feature type="transmembrane region" description="Helical" evidence="5">
    <location>
        <begin position="189"/>
        <end position="209"/>
    </location>
</feature>
<dbReference type="Pfam" id="PF01758">
    <property type="entry name" value="SBF"/>
    <property type="match status" value="1"/>
</dbReference>
<evidence type="ECO:0000256" key="1">
    <source>
        <dbReference type="ARBA" id="ARBA00004141"/>
    </source>
</evidence>
<dbReference type="RefSeq" id="WP_189444675.1">
    <property type="nucleotide sequence ID" value="NZ_BMZI01000004.1"/>
</dbReference>
<proteinExistence type="predicted"/>
<dbReference type="InterPro" id="IPR004710">
    <property type="entry name" value="Bilac:Na_transpt"/>
</dbReference>
<keyword evidence="3 5" id="KW-1133">Transmembrane helix</keyword>
<keyword evidence="7" id="KW-1185">Reference proteome</keyword>
<dbReference type="InterPro" id="IPR038770">
    <property type="entry name" value="Na+/solute_symporter_sf"/>
</dbReference>
<keyword evidence="4 5" id="KW-0472">Membrane</keyword>
<feature type="transmembrane region" description="Helical" evidence="5">
    <location>
        <begin position="126"/>
        <end position="145"/>
    </location>
</feature>